<accession>A0A1J6J9V2</accession>
<proteinExistence type="predicted"/>
<dbReference type="Gramene" id="OIT04001">
    <property type="protein sequence ID" value="OIT04001"/>
    <property type="gene ID" value="A4A49_16939"/>
</dbReference>
<feature type="region of interest" description="Disordered" evidence="1">
    <location>
        <begin position="466"/>
        <end position="491"/>
    </location>
</feature>
<protein>
    <submittedName>
        <fullName evidence="2">Uncharacterized protein</fullName>
    </submittedName>
</protein>
<dbReference type="EMBL" id="MJEQ01037186">
    <property type="protein sequence ID" value="OIT04001.1"/>
    <property type="molecule type" value="Genomic_DNA"/>
</dbReference>
<feature type="compositionally biased region" description="Polar residues" evidence="1">
    <location>
        <begin position="373"/>
        <end position="396"/>
    </location>
</feature>
<dbReference type="AlphaFoldDB" id="A0A1J6J9V2"/>
<feature type="region of interest" description="Disordered" evidence="1">
    <location>
        <begin position="373"/>
        <end position="412"/>
    </location>
</feature>
<gene>
    <name evidence="2" type="ORF">A4A49_16939</name>
</gene>
<sequence length="516" mass="55409">MQSQCMQQQHTILPHATSNTDTPHPNMQTTISKATLLPSLNINDATHTHSTQNLKTHHEPILPSAQPTPPSLPLQNIFYGQGHNHTSSPLPQATSTNNTPIPYLPPFVSIDDSSNLPLTLHPDHDIPTTPIAGILNNYNDSTQVISIIIPLQSPPLPPTNVEYPHNFFTQPSSSNTIPSPTNINPTIHTTISKVDIPTTYNVSPSKPTSSSPFSQAAETLPPPYAHSSVYLVTSNSSPITSSTTNTAHASPTTHISTTLHLHSCPTQIYPSTTYNNPSTTTRHTLDAITSSDPHGQHRSAYQHHSAGHLHAYELRSCHANTTTTGDYHFGVPNTTPQHSSMGCTPPPTIPALEYTPTSQLLAMVCASPTIRGGTSASNASNPGADTSDVSTNTPAIATNGGISSTTSTRRRGRCSVDVHGVIDTERLYHDLHARKYRKKILNLQSTTYGKNIIECPPRPLLLGGQICSPDDTNSQRHDTSTGSISTSTSSHASRALIITGGNSTQQSSYEDHAMEL</sequence>
<evidence type="ECO:0000313" key="3">
    <source>
        <dbReference type="Proteomes" id="UP000187609"/>
    </source>
</evidence>
<evidence type="ECO:0000256" key="1">
    <source>
        <dbReference type="SAM" id="MobiDB-lite"/>
    </source>
</evidence>
<keyword evidence="3" id="KW-1185">Reference proteome</keyword>
<comment type="caution">
    <text evidence="2">The sequence shown here is derived from an EMBL/GenBank/DDBJ whole genome shotgun (WGS) entry which is preliminary data.</text>
</comment>
<feature type="region of interest" description="Disordered" evidence="1">
    <location>
        <begin position="50"/>
        <end position="69"/>
    </location>
</feature>
<organism evidence="2 3">
    <name type="scientific">Nicotiana attenuata</name>
    <name type="common">Coyote tobacco</name>
    <dbReference type="NCBI Taxonomy" id="49451"/>
    <lineage>
        <taxon>Eukaryota</taxon>
        <taxon>Viridiplantae</taxon>
        <taxon>Streptophyta</taxon>
        <taxon>Embryophyta</taxon>
        <taxon>Tracheophyta</taxon>
        <taxon>Spermatophyta</taxon>
        <taxon>Magnoliopsida</taxon>
        <taxon>eudicotyledons</taxon>
        <taxon>Gunneridae</taxon>
        <taxon>Pentapetalae</taxon>
        <taxon>asterids</taxon>
        <taxon>lamiids</taxon>
        <taxon>Solanales</taxon>
        <taxon>Solanaceae</taxon>
        <taxon>Nicotianoideae</taxon>
        <taxon>Nicotianeae</taxon>
        <taxon>Nicotiana</taxon>
    </lineage>
</organism>
<reference evidence="2" key="1">
    <citation type="submission" date="2016-11" db="EMBL/GenBank/DDBJ databases">
        <title>The genome of Nicotiana attenuata.</title>
        <authorList>
            <person name="Xu S."/>
            <person name="Brockmoeller T."/>
            <person name="Gaquerel E."/>
            <person name="Navarro A."/>
            <person name="Kuhl H."/>
            <person name="Gase K."/>
            <person name="Ling Z."/>
            <person name="Zhou W."/>
            <person name="Kreitzer C."/>
            <person name="Stanke M."/>
            <person name="Tang H."/>
            <person name="Lyons E."/>
            <person name="Pandey P."/>
            <person name="Pandey S.P."/>
            <person name="Timmermann B."/>
            <person name="Baldwin I.T."/>
        </authorList>
    </citation>
    <scope>NUCLEOTIDE SEQUENCE [LARGE SCALE GENOMIC DNA]</scope>
    <source>
        <strain evidence="2">UT</strain>
    </source>
</reference>
<name>A0A1J6J9V2_NICAT</name>
<evidence type="ECO:0000313" key="2">
    <source>
        <dbReference type="EMBL" id="OIT04001.1"/>
    </source>
</evidence>
<feature type="region of interest" description="Disordered" evidence="1">
    <location>
        <begin position="286"/>
        <end position="305"/>
    </location>
</feature>
<feature type="region of interest" description="Disordered" evidence="1">
    <location>
        <begin position="1"/>
        <end position="28"/>
    </location>
</feature>
<feature type="compositionally biased region" description="Basic residues" evidence="1">
    <location>
        <begin position="296"/>
        <end position="305"/>
    </location>
</feature>
<dbReference type="Proteomes" id="UP000187609">
    <property type="component" value="Unassembled WGS sequence"/>
</dbReference>
<feature type="compositionally biased region" description="Low complexity" evidence="1">
    <location>
        <begin position="480"/>
        <end position="491"/>
    </location>
</feature>